<keyword evidence="1" id="KW-0732">Signal</keyword>
<proteinExistence type="predicted"/>
<feature type="signal peptide" evidence="1">
    <location>
        <begin position="1"/>
        <end position="27"/>
    </location>
</feature>
<comment type="caution">
    <text evidence="2">The sequence shown here is derived from an EMBL/GenBank/DDBJ whole genome shotgun (WGS) entry which is preliminary data.</text>
</comment>
<evidence type="ECO:0000313" key="3">
    <source>
        <dbReference type="Proteomes" id="UP000561045"/>
    </source>
</evidence>
<protein>
    <submittedName>
        <fullName evidence="2">Uncharacterized protein</fullName>
    </submittedName>
</protein>
<evidence type="ECO:0000313" key="2">
    <source>
        <dbReference type="EMBL" id="MBB4012426.1"/>
    </source>
</evidence>
<keyword evidence="3" id="KW-1185">Reference proteome</keyword>
<organism evidence="2 3">
    <name type="scientific">Niveibacterium umoris</name>
    <dbReference type="NCBI Taxonomy" id="1193620"/>
    <lineage>
        <taxon>Bacteria</taxon>
        <taxon>Pseudomonadati</taxon>
        <taxon>Pseudomonadota</taxon>
        <taxon>Betaproteobacteria</taxon>
        <taxon>Rhodocyclales</taxon>
        <taxon>Rhodocyclaceae</taxon>
        <taxon>Niveibacterium</taxon>
    </lineage>
</organism>
<dbReference type="AlphaFoldDB" id="A0A840BNK7"/>
<feature type="chain" id="PRO_5032992201" evidence="1">
    <location>
        <begin position="28"/>
        <end position="107"/>
    </location>
</feature>
<dbReference type="EMBL" id="JACIET010000001">
    <property type="protein sequence ID" value="MBB4012426.1"/>
    <property type="molecule type" value="Genomic_DNA"/>
</dbReference>
<reference evidence="2 3" key="1">
    <citation type="submission" date="2020-08" db="EMBL/GenBank/DDBJ databases">
        <title>Genomic Encyclopedia of Type Strains, Phase IV (KMG-IV): sequencing the most valuable type-strain genomes for metagenomic binning, comparative biology and taxonomic classification.</title>
        <authorList>
            <person name="Goeker M."/>
        </authorList>
    </citation>
    <scope>NUCLEOTIDE SEQUENCE [LARGE SCALE GENOMIC DNA]</scope>
    <source>
        <strain evidence="2 3">DSM 106739</strain>
    </source>
</reference>
<dbReference type="Proteomes" id="UP000561045">
    <property type="component" value="Unassembled WGS sequence"/>
</dbReference>
<gene>
    <name evidence="2" type="ORF">GGR36_001734</name>
</gene>
<sequence>MRDTSTKLRVSLAGLILVGVVAAPAAAAEEQKKKATDDCAKLPATISLDAGKQSLTRADGRWILDSKKAARPDSLTYYDANDNRRVYRFKRWTGDEYSCSDTGRWAK</sequence>
<evidence type="ECO:0000256" key="1">
    <source>
        <dbReference type="SAM" id="SignalP"/>
    </source>
</evidence>
<dbReference type="RefSeq" id="WP_183634231.1">
    <property type="nucleotide sequence ID" value="NZ_BAABLE010000011.1"/>
</dbReference>
<accession>A0A840BNK7</accession>
<name>A0A840BNK7_9RHOO</name>